<keyword evidence="4 6" id="KW-1133">Transmembrane helix</keyword>
<protein>
    <recommendedName>
        <fullName evidence="7">Putative aromatic acid exporter C-terminal domain-containing protein</fullName>
    </recommendedName>
</protein>
<evidence type="ECO:0000256" key="1">
    <source>
        <dbReference type="ARBA" id="ARBA00004651"/>
    </source>
</evidence>
<keyword evidence="2" id="KW-1003">Cell membrane</keyword>
<evidence type="ECO:0000256" key="2">
    <source>
        <dbReference type="ARBA" id="ARBA00022475"/>
    </source>
</evidence>
<feature type="transmembrane region" description="Helical" evidence="6">
    <location>
        <begin position="121"/>
        <end position="141"/>
    </location>
</feature>
<keyword evidence="5 6" id="KW-0472">Membrane</keyword>
<name>A0A364K920_9BACL</name>
<dbReference type="PANTHER" id="PTHR40064">
    <property type="entry name" value="MEMBRANE PROTEIN-RELATED"/>
    <property type="match status" value="1"/>
</dbReference>
<evidence type="ECO:0000313" key="8">
    <source>
        <dbReference type="EMBL" id="RAL26784.1"/>
    </source>
</evidence>
<comment type="subcellular location">
    <subcellularLocation>
        <location evidence="1">Cell membrane</location>
        <topology evidence="1">Multi-pass membrane protein</topology>
    </subcellularLocation>
</comment>
<dbReference type="Pfam" id="PF11728">
    <property type="entry name" value="ArAE_1_C"/>
    <property type="match status" value="1"/>
</dbReference>
<reference evidence="8 9" key="2">
    <citation type="submission" date="2018-06" db="EMBL/GenBank/DDBJ databases">
        <authorList>
            <person name="Zhirakovskaya E."/>
        </authorList>
    </citation>
    <scope>NUCLEOTIDE SEQUENCE [LARGE SCALE GENOMIC DNA]</scope>
    <source>
        <strain evidence="8 9">FBKL4.011</strain>
    </source>
</reference>
<dbReference type="PANTHER" id="PTHR40064:SF1">
    <property type="entry name" value="MEMBRANE PROTEIN"/>
    <property type="match status" value="1"/>
</dbReference>
<evidence type="ECO:0000256" key="5">
    <source>
        <dbReference type="ARBA" id="ARBA00023136"/>
    </source>
</evidence>
<keyword evidence="3 6" id="KW-0812">Transmembrane</keyword>
<accession>A0A364K920</accession>
<dbReference type="InterPro" id="IPR052984">
    <property type="entry name" value="UPF0421"/>
</dbReference>
<evidence type="ECO:0000256" key="6">
    <source>
        <dbReference type="SAM" id="Phobius"/>
    </source>
</evidence>
<feature type="transmembrane region" description="Helical" evidence="6">
    <location>
        <begin position="74"/>
        <end position="91"/>
    </location>
</feature>
<evidence type="ECO:0000256" key="3">
    <source>
        <dbReference type="ARBA" id="ARBA00022692"/>
    </source>
</evidence>
<dbReference type="EMBL" id="QJKK01000001">
    <property type="protein sequence ID" value="RAL26784.1"/>
    <property type="molecule type" value="Genomic_DNA"/>
</dbReference>
<dbReference type="Proteomes" id="UP000251213">
    <property type="component" value="Unassembled WGS sequence"/>
</dbReference>
<evidence type="ECO:0000313" key="9">
    <source>
        <dbReference type="Proteomes" id="UP000251213"/>
    </source>
</evidence>
<proteinExistence type="predicted"/>
<dbReference type="RefSeq" id="WP_113657389.1">
    <property type="nucleotide sequence ID" value="NZ_KZ845663.1"/>
</dbReference>
<dbReference type="InterPro" id="IPR021062">
    <property type="entry name" value="ArAE_1_C"/>
</dbReference>
<feature type="domain" description="Putative aromatic acid exporter C-terminal" evidence="7">
    <location>
        <begin position="145"/>
        <end position="309"/>
    </location>
</feature>
<dbReference type="InterPro" id="IPR010343">
    <property type="entry name" value="ArAE_1"/>
</dbReference>
<keyword evidence="9" id="KW-1185">Reference proteome</keyword>
<evidence type="ECO:0000259" key="7">
    <source>
        <dbReference type="Pfam" id="PF11728"/>
    </source>
</evidence>
<dbReference type="Pfam" id="PF06081">
    <property type="entry name" value="ArAE_1"/>
    <property type="match status" value="1"/>
</dbReference>
<dbReference type="AlphaFoldDB" id="A0A364K920"/>
<gene>
    <name evidence="8" type="ORF">DL897_01650</name>
</gene>
<sequence length="334" mass="38535">MKIGFRVIKTAVGTGLAILMAKWLGLEFYTSAGVLTILCIRETRQRSIESAVEKFISCIIGSLFAAAAFKLFGFHPWVITILLLLIIPLLVTLKAGNSVSTSAVVILHLFMLGKVDGLTLLNELGIIVVGISFALLMNIIMPSSEKRLKEYQELVEANFKKIFNEYAIYLRYGESDWDGKEILETQKLIQEAKEEAIRDVENNLLYTENDYLRYFEMREKQFEIIQRIMPLVSSLDETYEQNLIIADYLERLAQGIHPGNTVSLYLDELREIRQNFKKSPLPVERKEFEVRAALFHFVNEMQRYLLIKRELFVQATKRQKRSWKSVFMGTEEGK</sequence>
<dbReference type="Gene3D" id="1.20.120.940">
    <property type="entry name" value="Putative aromatic acid exporter, C-terminal domain"/>
    <property type="match status" value="1"/>
</dbReference>
<dbReference type="InterPro" id="IPR038323">
    <property type="entry name" value="ArAE_1_C_sf"/>
</dbReference>
<dbReference type="OrthoDB" id="357521at2"/>
<dbReference type="GO" id="GO:0005886">
    <property type="term" value="C:plasma membrane"/>
    <property type="evidence" value="ECO:0007669"/>
    <property type="project" value="UniProtKB-SubCell"/>
</dbReference>
<reference evidence="8 9" key="1">
    <citation type="submission" date="2018-06" db="EMBL/GenBank/DDBJ databases">
        <title>Thermoflavimicrobium daqus sp. nov., a thermophilic microbe isolated from Moutai-flavour Daqu.</title>
        <authorList>
            <person name="Wang X."/>
            <person name="Zhou H."/>
        </authorList>
    </citation>
    <scope>NUCLEOTIDE SEQUENCE [LARGE SCALE GENOMIC DNA]</scope>
    <source>
        <strain evidence="8 9">FBKL4.011</strain>
    </source>
</reference>
<evidence type="ECO:0000256" key="4">
    <source>
        <dbReference type="ARBA" id="ARBA00022989"/>
    </source>
</evidence>
<comment type="caution">
    <text evidence="8">The sequence shown here is derived from an EMBL/GenBank/DDBJ whole genome shotgun (WGS) entry which is preliminary data.</text>
</comment>
<organism evidence="8 9">
    <name type="scientific">Thermoflavimicrobium daqui</name>
    <dbReference type="NCBI Taxonomy" id="2137476"/>
    <lineage>
        <taxon>Bacteria</taxon>
        <taxon>Bacillati</taxon>
        <taxon>Bacillota</taxon>
        <taxon>Bacilli</taxon>
        <taxon>Bacillales</taxon>
        <taxon>Thermoactinomycetaceae</taxon>
        <taxon>Thermoflavimicrobium</taxon>
    </lineage>
</organism>